<feature type="region of interest" description="Disordered" evidence="8">
    <location>
        <begin position="695"/>
        <end position="725"/>
    </location>
</feature>
<evidence type="ECO:0000256" key="5">
    <source>
        <dbReference type="ARBA" id="ARBA00022801"/>
    </source>
</evidence>
<comment type="catalytic activity">
    <reaction evidence="1">
        <text>Thiol-dependent hydrolysis of ester, thioester, amide, peptide and isopeptide bonds formed by the C-terminal Gly of ubiquitin (a 76-residue protein attached to proteins as an intracellular targeting signal).</text>
        <dbReference type="EC" id="3.4.19.12"/>
    </reaction>
</comment>
<proteinExistence type="predicted"/>
<keyword evidence="6" id="KW-0788">Thiol protease</keyword>
<name>A0A072NVD0_9EURO</name>
<dbReference type="InterPro" id="IPR044635">
    <property type="entry name" value="UBP14-like"/>
</dbReference>
<feature type="coiled-coil region" evidence="7">
    <location>
        <begin position="947"/>
        <end position="974"/>
    </location>
</feature>
<dbReference type="EC" id="3.4.19.12" evidence="2"/>
<protein>
    <recommendedName>
        <fullName evidence="2">ubiquitinyl hydrolase 1</fullName>
        <ecNumber evidence="2">3.4.19.12</ecNumber>
    </recommendedName>
</protein>
<feature type="region of interest" description="Disordered" evidence="8">
    <location>
        <begin position="651"/>
        <end position="683"/>
    </location>
</feature>
<dbReference type="GeneID" id="25287041"/>
<accession>A0A072NVD0</accession>
<dbReference type="STRING" id="1182545.A0A072NVD0"/>
<dbReference type="Pfam" id="PF00443">
    <property type="entry name" value="UCH"/>
    <property type="match status" value="2"/>
</dbReference>
<dbReference type="PANTHER" id="PTHR43982">
    <property type="entry name" value="UBIQUITIN CARBOXYL-TERMINAL HYDROLASE"/>
    <property type="match status" value="1"/>
</dbReference>
<evidence type="ECO:0000313" key="11">
    <source>
        <dbReference type="Proteomes" id="UP000027920"/>
    </source>
</evidence>
<dbReference type="GO" id="GO:0070628">
    <property type="term" value="F:proteasome binding"/>
    <property type="evidence" value="ECO:0007669"/>
    <property type="project" value="TreeGrafter"/>
</dbReference>
<dbReference type="PANTHER" id="PTHR43982:SF6">
    <property type="entry name" value="UBIQUITIN CARBOXYL-TERMINAL HYDROLASE 2-RELATED"/>
    <property type="match status" value="1"/>
</dbReference>
<evidence type="ECO:0000256" key="8">
    <source>
        <dbReference type="SAM" id="MobiDB-lite"/>
    </source>
</evidence>
<evidence type="ECO:0000256" key="2">
    <source>
        <dbReference type="ARBA" id="ARBA00012759"/>
    </source>
</evidence>
<keyword evidence="4" id="KW-0833">Ubl conjugation pathway</keyword>
<dbReference type="VEuPathDB" id="FungiDB:A1O9_12146"/>
<feature type="compositionally biased region" description="Polar residues" evidence="8">
    <location>
        <begin position="664"/>
        <end position="683"/>
    </location>
</feature>
<dbReference type="GO" id="GO:0061136">
    <property type="term" value="P:regulation of proteasomal protein catabolic process"/>
    <property type="evidence" value="ECO:0007669"/>
    <property type="project" value="TreeGrafter"/>
</dbReference>
<feature type="compositionally biased region" description="Pro residues" evidence="8">
    <location>
        <begin position="707"/>
        <end position="720"/>
    </location>
</feature>
<dbReference type="InterPro" id="IPR025305">
    <property type="entry name" value="UCH_repeat_domain"/>
</dbReference>
<evidence type="ECO:0000313" key="10">
    <source>
        <dbReference type="EMBL" id="KEF51809.1"/>
    </source>
</evidence>
<evidence type="ECO:0000256" key="1">
    <source>
        <dbReference type="ARBA" id="ARBA00000707"/>
    </source>
</evidence>
<feature type="compositionally biased region" description="Polar residues" evidence="8">
    <location>
        <begin position="581"/>
        <end position="591"/>
    </location>
</feature>
<keyword evidence="11" id="KW-1185">Reference proteome</keyword>
<dbReference type="HOGENOM" id="CLU_003155_0_0_1"/>
<sequence>MKNPTPTDVLCDLRSYLKNSWKAISDPKFSLIKLTNKRFIVRFGPDGIACRNVLEHLGFQLEPGNAWKVPEPIFEEAQPFQSAVNAFLDNAEHEIVALILARPFTEREQIQDLAQPQSADKEFSRVLGSQDYDKHPSSRTEKLAPEMRTGSFIALGCPSDSSDDLVIRAYHWQVQTDPQNTPTYLSNLRYIANQRQSDVLETEVVMETSKGRFEVEMLNKAYKAFQLTGREAAVNDDDIIGSFIATLADAPAHELELRDYLRIIGVHRNSKKLLDMAENGRAVKIHLYTSLTHSDLVLETYEQALLFLDASPTNEDEHIQALFAVKTNDNKSAEDQAIKAVSIIAKHRRSQFLTSWIESGFSPDAPMEPAEGYQALQIQNREIDDDIIILQYNMAVEENPNSVEFYTKALTAIANGRNSSVLFDHLHARAPQAPQGTSEEPVGLENIGNTCYLNSLLQVLFTTTELRKVVLNFDDYRMALDGSSIERKRVGQRQISLQEVQTAQKFVTSLASLFQGMIQSPHSSIRPEQELARLTLESHNLKERMRRRSTLKSTDRPSLGQTDGMAFLGPLTLDEYARNNSSDDIVQSPTENDGIDLLDFDASKPDDLDGQDSKMTDNSSEETLFSKPDSEQCLLDSNAADQRAMLDNKENLSPGKAVAPPKSGHSQDQNTAPLAPSSPSKLNYQAGLLSFGTVSEETETKQEPVKYLPPPGKPPPVPPRKPVENPTTTLEEYARQQDVTEVISHVLTSLSSAIRPTGFDKTGEQLDEVHDTFYGQLNRHTEDDNDQSKSEQYRDIITRVSNQPTDVYAAIDNEYDLQVGGAEKKGYTSLETLPPVLCIQLDRVIWNKEFNRQEKVNHHVDIPETIYMDRYLESSPDSELMQRRRQTWDLKAELSILSARRAVLEKKHGQSRDIPTLLEDAKLALEYLAELPGETIGGELDVKSSTIATLGSLAENARVELDDLKARSEAVTQQIKEAFVDMRKHPYRLHAAFFHRGSAGGGHYWVYIYDHKKEIWRKYNDDRVTVVQNRNEIFGKPVQDNWGPPPNPYLLVYVRSEKVNEVVETVKRDIVYQPPDVPPPVPARNQMSAIPPVQGDYGEVEMREYVNGGEQNPFLEHLSLGEPQQPIVQKEGEWDDSQLMADRPVKW</sequence>
<reference evidence="10 11" key="1">
    <citation type="submission" date="2013-03" db="EMBL/GenBank/DDBJ databases">
        <title>The Genome Sequence of Exophiala aquamarina CBS 119918.</title>
        <authorList>
            <consortium name="The Broad Institute Genomics Platform"/>
            <person name="Cuomo C."/>
            <person name="de Hoog S."/>
            <person name="Gorbushina A."/>
            <person name="Walker B."/>
            <person name="Young S.K."/>
            <person name="Zeng Q."/>
            <person name="Gargeya S."/>
            <person name="Fitzgerald M."/>
            <person name="Haas B."/>
            <person name="Abouelleil A."/>
            <person name="Allen A.W."/>
            <person name="Alvarado L."/>
            <person name="Arachchi H.M."/>
            <person name="Berlin A.M."/>
            <person name="Chapman S.B."/>
            <person name="Gainer-Dewar J."/>
            <person name="Goldberg J."/>
            <person name="Griggs A."/>
            <person name="Gujja S."/>
            <person name="Hansen M."/>
            <person name="Howarth C."/>
            <person name="Imamovic A."/>
            <person name="Ireland A."/>
            <person name="Larimer J."/>
            <person name="McCowan C."/>
            <person name="Murphy C."/>
            <person name="Pearson M."/>
            <person name="Poon T.W."/>
            <person name="Priest M."/>
            <person name="Roberts A."/>
            <person name="Saif S."/>
            <person name="Shea T."/>
            <person name="Sisk P."/>
            <person name="Sykes S."/>
            <person name="Wortman J."/>
            <person name="Nusbaum C."/>
            <person name="Birren B."/>
        </authorList>
    </citation>
    <scope>NUCLEOTIDE SEQUENCE [LARGE SCALE GENOMIC DNA]</scope>
    <source>
        <strain evidence="10 11">CBS 119918</strain>
    </source>
</reference>
<dbReference type="GO" id="GO:0016579">
    <property type="term" value="P:protein deubiquitination"/>
    <property type="evidence" value="ECO:0007669"/>
    <property type="project" value="InterPro"/>
</dbReference>
<feature type="domain" description="USP" evidence="9">
    <location>
        <begin position="442"/>
        <end position="1056"/>
    </location>
</feature>
<gene>
    <name evidence="10" type="ORF">A1O9_12146</name>
</gene>
<dbReference type="PROSITE" id="PS00972">
    <property type="entry name" value="USP_1"/>
    <property type="match status" value="1"/>
</dbReference>
<dbReference type="InterPro" id="IPR018200">
    <property type="entry name" value="USP_CS"/>
</dbReference>
<feature type="region of interest" description="Disordered" evidence="8">
    <location>
        <begin position="581"/>
        <end position="632"/>
    </location>
</feature>
<organism evidence="10 11">
    <name type="scientific">Exophiala aquamarina CBS 119918</name>
    <dbReference type="NCBI Taxonomy" id="1182545"/>
    <lineage>
        <taxon>Eukaryota</taxon>
        <taxon>Fungi</taxon>
        <taxon>Dikarya</taxon>
        <taxon>Ascomycota</taxon>
        <taxon>Pezizomycotina</taxon>
        <taxon>Eurotiomycetes</taxon>
        <taxon>Chaetothyriomycetidae</taxon>
        <taxon>Chaetothyriales</taxon>
        <taxon>Herpotrichiellaceae</taxon>
        <taxon>Exophiala</taxon>
    </lineage>
</organism>
<dbReference type="InterPro" id="IPR028889">
    <property type="entry name" value="USP"/>
</dbReference>
<dbReference type="Proteomes" id="UP000027920">
    <property type="component" value="Unassembled WGS sequence"/>
</dbReference>
<evidence type="ECO:0000256" key="7">
    <source>
        <dbReference type="SAM" id="Coils"/>
    </source>
</evidence>
<evidence type="ECO:0000256" key="4">
    <source>
        <dbReference type="ARBA" id="ARBA00022786"/>
    </source>
</evidence>
<dbReference type="SUPFAM" id="SSF54001">
    <property type="entry name" value="Cysteine proteinases"/>
    <property type="match status" value="1"/>
</dbReference>
<dbReference type="InterPro" id="IPR038765">
    <property type="entry name" value="Papain-like_cys_pep_sf"/>
</dbReference>
<comment type="caution">
    <text evidence="10">The sequence shown here is derived from an EMBL/GenBank/DDBJ whole genome shotgun (WGS) entry which is preliminary data.</text>
</comment>
<keyword evidence="3" id="KW-0645">Protease</keyword>
<keyword evidence="7" id="KW-0175">Coiled coil</keyword>
<evidence type="ECO:0000256" key="6">
    <source>
        <dbReference type="ARBA" id="ARBA00022807"/>
    </source>
</evidence>
<evidence type="ECO:0000256" key="3">
    <source>
        <dbReference type="ARBA" id="ARBA00022670"/>
    </source>
</evidence>
<dbReference type="GO" id="GO:0043161">
    <property type="term" value="P:proteasome-mediated ubiquitin-dependent protein catabolic process"/>
    <property type="evidence" value="ECO:0007669"/>
    <property type="project" value="InterPro"/>
</dbReference>
<keyword evidence="5" id="KW-0378">Hydrolase</keyword>
<dbReference type="InterPro" id="IPR001394">
    <property type="entry name" value="Peptidase_C19_UCH"/>
</dbReference>
<dbReference type="AlphaFoldDB" id="A0A072NVD0"/>
<dbReference type="Gene3D" id="3.90.70.10">
    <property type="entry name" value="Cysteine proteinases"/>
    <property type="match status" value="2"/>
</dbReference>
<dbReference type="Pfam" id="PF13446">
    <property type="entry name" value="RPT"/>
    <property type="match status" value="4"/>
</dbReference>
<dbReference type="PROSITE" id="PS50235">
    <property type="entry name" value="USP_3"/>
    <property type="match status" value="1"/>
</dbReference>
<feature type="compositionally biased region" description="Basic and acidic residues" evidence="8">
    <location>
        <begin position="601"/>
        <end position="615"/>
    </location>
</feature>
<evidence type="ECO:0000259" key="9">
    <source>
        <dbReference type="PROSITE" id="PS50235"/>
    </source>
</evidence>
<dbReference type="GO" id="GO:0004843">
    <property type="term" value="F:cysteine-type deubiquitinase activity"/>
    <property type="evidence" value="ECO:0007669"/>
    <property type="project" value="UniProtKB-EC"/>
</dbReference>
<dbReference type="EMBL" id="AMGV01000021">
    <property type="protein sequence ID" value="KEF51809.1"/>
    <property type="molecule type" value="Genomic_DNA"/>
</dbReference>
<dbReference type="OrthoDB" id="2420415at2759"/>
<dbReference type="RefSeq" id="XP_013254399.1">
    <property type="nucleotide sequence ID" value="XM_013398945.1"/>
</dbReference>
<feature type="region of interest" description="Disordered" evidence="8">
    <location>
        <begin position="542"/>
        <end position="566"/>
    </location>
</feature>